<proteinExistence type="predicted"/>
<dbReference type="Proteomes" id="UP001214898">
    <property type="component" value="Chromosome"/>
</dbReference>
<dbReference type="PROSITE" id="PS51032">
    <property type="entry name" value="AP2_ERF"/>
    <property type="match status" value="1"/>
</dbReference>
<dbReference type="InterPro" id="IPR044925">
    <property type="entry name" value="His-Me_finger_sf"/>
</dbReference>
<dbReference type="EMBL" id="CP120576">
    <property type="protein sequence ID" value="WEY83128.1"/>
    <property type="molecule type" value="Genomic_DNA"/>
</dbReference>
<sequence length="247" mass="28744">MIGTEETQLLIQSQFGEFECLIDTVNYSKVREVVWYVRVKCGKPLYVWSRKYGMLHRFILDARKNDPLIDHIDRNPLNNKVKNLRFASKAENAINTLKKSGEYTSRYKGVSYEKHRGFYRCRVKGIEIGAFKSEIAAANAYNFYVKQIYELPKLNDVPSCDWLSEKVYRGKSIFRGVRRSKKKWEAIIWINGEIRRLGRFDREVDAALTYNTTALSLGFSPLKLNVLDHEYNVLFDLSNYKGGGIND</sequence>
<dbReference type="SUPFAM" id="SSF54171">
    <property type="entry name" value="DNA-binding domain"/>
    <property type="match status" value="1"/>
</dbReference>
<dbReference type="InterPro" id="IPR003615">
    <property type="entry name" value="HNH_nuc"/>
</dbReference>
<dbReference type="Pfam" id="PF13392">
    <property type="entry name" value="HNH_3"/>
    <property type="match status" value="1"/>
</dbReference>
<feature type="domain" description="AP2/ERF" evidence="4">
    <location>
        <begin position="167"/>
        <end position="227"/>
    </location>
</feature>
<evidence type="ECO:0000313" key="6">
    <source>
        <dbReference type="Proteomes" id="UP001214898"/>
    </source>
</evidence>
<keyword evidence="2" id="KW-0238">DNA-binding</keyword>
<evidence type="ECO:0000256" key="1">
    <source>
        <dbReference type="ARBA" id="ARBA00023015"/>
    </source>
</evidence>
<keyword evidence="5" id="KW-0255">Endonuclease</keyword>
<keyword evidence="3" id="KW-0804">Transcription</keyword>
<accession>A0AAX3RF59</accession>
<organism evidence="5 6">
    <name type="scientific">Bacillus subtilis</name>
    <dbReference type="NCBI Taxonomy" id="1423"/>
    <lineage>
        <taxon>Bacteria</taxon>
        <taxon>Bacillati</taxon>
        <taxon>Bacillota</taxon>
        <taxon>Bacilli</taxon>
        <taxon>Bacillales</taxon>
        <taxon>Bacillaceae</taxon>
        <taxon>Bacillus</taxon>
    </lineage>
</organism>
<dbReference type="GO" id="GO:0003700">
    <property type="term" value="F:DNA-binding transcription factor activity"/>
    <property type="evidence" value="ECO:0007669"/>
    <property type="project" value="InterPro"/>
</dbReference>
<evidence type="ECO:0000313" key="5">
    <source>
        <dbReference type="EMBL" id="WEY83128.1"/>
    </source>
</evidence>
<dbReference type="AlphaFoldDB" id="A0AAX3RF59"/>
<dbReference type="InterPro" id="IPR016177">
    <property type="entry name" value="DNA-bd_dom_sf"/>
</dbReference>
<dbReference type="Gene3D" id="3.90.75.20">
    <property type="match status" value="1"/>
</dbReference>
<dbReference type="SUPFAM" id="SSF54060">
    <property type="entry name" value="His-Me finger endonucleases"/>
    <property type="match status" value="1"/>
</dbReference>
<name>A0AAX3RF59_BACIU</name>
<keyword evidence="5" id="KW-0378">Hydrolase</keyword>
<dbReference type="InterPro" id="IPR036955">
    <property type="entry name" value="AP2/ERF_dom_sf"/>
</dbReference>
<keyword evidence="1" id="KW-0805">Transcription regulation</keyword>
<protein>
    <submittedName>
        <fullName evidence="5">HNH endonuclease</fullName>
    </submittedName>
</protein>
<evidence type="ECO:0000259" key="4">
    <source>
        <dbReference type="PROSITE" id="PS51032"/>
    </source>
</evidence>
<evidence type="ECO:0000256" key="2">
    <source>
        <dbReference type="ARBA" id="ARBA00023125"/>
    </source>
</evidence>
<dbReference type="Gene3D" id="3.30.730.10">
    <property type="entry name" value="AP2/ERF domain"/>
    <property type="match status" value="1"/>
</dbReference>
<gene>
    <name evidence="5" type="ORF">P5633_11790</name>
</gene>
<dbReference type="GO" id="GO:0003677">
    <property type="term" value="F:DNA binding"/>
    <property type="evidence" value="ECO:0007669"/>
    <property type="project" value="UniProtKB-KW"/>
</dbReference>
<evidence type="ECO:0000256" key="3">
    <source>
        <dbReference type="ARBA" id="ARBA00023163"/>
    </source>
</evidence>
<dbReference type="InterPro" id="IPR001471">
    <property type="entry name" value="AP2/ERF_dom"/>
</dbReference>
<reference evidence="5" key="1">
    <citation type="submission" date="2025-02" db="EMBL/GenBank/DDBJ databases">
        <title>Complete genome sequences of 52 Bacillus and Priestia strains isolated from West-African fermentations and 26 reference strains from the DSMZ collection.</title>
        <authorList>
            <person name="Wiedenbein E.S."/>
            <person name="Canoy T.S."/>
            <person name="Hui Y."/>
            <person name="Parkouda C."/>
            <person name="Dawende C."/>
            <person name="Ametefe E."/>
            <person name="Jespersen L."/>
            <person name="Nielsen D.S."/>
        </authorList>
    </citation>
    <scope>NUCLEOTIDE SEQUENCE</scope>
    <source>
        <strain evidence="5">PRO56</strain>
    </source>
</reference>
<keyword evidence="5" id="KW-0540">Nuclease</keyword>